<evidence type="ECO:0000313" key="3">
    <source>
        <dbReference type="Proteomes" id="UP000287224"/>
    </source>
</evidence>
<reference evidence="3" key="1">
    <citation type="submission" date="2018-12" db="EMBL/GenBank/DDBJ databases">
        <title>Tengunoibacter tsumagoiensis gen. nov., sp. nov., Dictyobacter kobayashii sp. nov., D. alpinus sp. nov., and D. joshuensis sp. nov. and description of Dictyobacteraceae fam. nov. within the order Ktedonobacterales isolated from Tengu-no-mugimeshi.</title>
        <authorList>
            <person name="Wang C.M."/>
            <person name="Zheng Y."/>
            <person name="Sakai Y."/>
            <person name="Toyoda A."/>
            <person name="Minakuchi Y."/>
            <person name="Abe K."/>
            <person name="Yokota A."/>
            <person name="Yabe S."/>
        </authorList>
    </citation>
    <scope>NUCLEOTIDE SEQUENCE [LARGE SCALE GENOMIC DNA]</scope>
    <source>
        <strain evidence="3">S-27</strain>
    </source>
</reference>
<sequence>MQEGRAAPPAGGVVVSPTNSPTSLPGGEVQEGRAAPPAGAWGVPIVSHLPLSPPKAEG</sequence>
<comment type="caution">
    <text evidence="2">The sequence shown here is derived from an EMBL/GenBank/DDBJ whole genome shotgun (WGS) entry which is preliminary data.</text>
</comment>
<dbReference type="AlphaFoldDB" id="A0A401ZHT5"/>
<gene>
    <name evidence="2" type="ORF">KDAU_37120</name>
</gene>
<evidence type="ECO:0000313" key="2">
    <source>
        <dbReference type="EMBL" id="GCE06383.1"/>
    </source>
</evidence>
<proteinExistence type="predicted"/>
<organism evidence="2 3">
    <name type="scientific">Dictyobacter aurantiacus</name>
    <dbReference type="NCBI Taxonomy" id="1936993"/>
    <lineage>
        <taxon>Bacteria</taxon>
        <taxon>Bacillati</taxon>
        <taxon>Chloroflexota</taxon>
        <taxon>Ktedonobacteria</taxon>
        <taxon>Ktedonobacterales</taxon>
        <taxon>Dictyobacteraceae</taxon>
        <taxon>Dictyobacter</taxon>
    </lineage>
</organism>
<evidence type="ECO:0000256" key="1">
    <source>
        <dbReference type="SAM" id="MobiDB-lite"/>
    </source>
</evidence>
<dbReference type="Proteomes" id="UP000287224">
    <property type="component" value="Unassembled WGS sequence"/>
</dbReference>
<dbReference type="EMBL" id="BIFQ01000001">
    <property type="protein sequence ID" value="GCE06383.1"/>
    <property type="molecule type" value="Genomic_DNA"/>
</dbReference>
<keyword evidence="3" id="KW-1185">Reference proteome</keyword>
<protein>
    <submittedName>
        <fullName evidence="2">Uncharacterized protein</fullName>
    </submittedName>
</protein>
<name>A0A401ZHT5_9CHLR</name>
<feature type="region of interest" description="Disordered" evidence="1">
    <location>
        <begin position="1"/>
        <end position="58"/>
    </location>
</feature>
<accession>A0A401ZHT5</accession>